<keyword evidence="1" id="KW-0119">Carbohydrate metabolism</keyword>
<feature type="non-terminal residue" evidence="2">
    <location>
        <position position="270"/>
    </location>
</feature>
<organism evidence="2">
    <name type="scientific">marine sediment metagenome</name>
    <dbReference type="NCBI Taxonomy" id="412755"/>
    <lineage>
        <taxon>unclassified sequences</taxon>
        <taxon>metagenomes</taxon>
        <taxon>ecological metagenomes</taxon>
    </lineage>
</organism>
<name>X0V8N2_9ZZZZ</name>
<dbReference type="PANTHER" id="PTHR31268:SF32">
    <property type="entry name" value="GALACTINOL--SUCROSE GALACTOSYLTRANSFERASE 2-RELATED"/>
    <property type="match status" value="1"/>
</dbReference>
<accession>X0V8N2</accession>
<dbReference type="EMBL" id="BARS01023110">
    <property type="protein sequence ID" value="GAG07727.1"/>
    <property type="molecule type" value="Genomic_DNA"/>
</dbReference>
<sequence>QTDALPFYAGTAAGNPLGRLKNDASGAVGNPLAAAATLADVFQDVVEERMEGLINCNWHNAVSLFHSRNSVVGRCSEDYKVGNLAKAKAHLYHSYAATPWLGQIAWGDHDMFHSNDKFAGLMMAVSKAMSGSAVYLSDAPTQFDPKVVRPLCYQDGLLLRPLAPAGPLSDSLFADLADPALYRVVAPLANRAAAIVVYNFVGGVEGKQEELSTIIKPEDYAEAGGMIQPYTGPWPLPPEGLFVYDGYGGKGRALGKGFEVRIKGFGDRLV</sequence>
<dbReference type="SUPFAM" id="SSF51445">
    <property type="entry name" value="(Trans)glycosidases"/>
    <property type="match status" value="1"/>
</dbReference>
<dbReference type="InterPro" id="IPR017853">
    <property type="entry name" value="GH"/>
</dbReference>
<dbReference type="AlphaFoldDB" id="X0V8N2"/>
<dbReference type="PANTHER" id="PTHR31268">
    <property type="match status" value="1"/>
</dbReference>
<protein>
    <submittedName>
        <fullName evidence="2">Uncharacterized protein</fullName>
    </submittedName>
</protein>
<proteinExistence type="predicted"/>
<dbReference type="Pfam" id="PF05691">
    <property type="entry name" value="Raffinose_syn"/>
    <property type="match status" value="1"/>
</dbReference>
<dbReference type="InterPro" id="IPR008811">
    <property type="entry name" value="Glycosyl_hydrolases_36"/>
</dbReference>
<gene>
    <name evidence="2" type="ORF">S01H1_36837</name>
</gene>
<comment type="caution">
    <text evidence="2">The sequence shown here is derived from an EMBL/GenBank/DDBJ whole genome shotgun (WGS) entry which is preliminary data.</text>
</comment>
<feature type="non-terminal residue" evidence="2">
    <location>
        <position position="1"/>
    </location>
</feature>
<reference evidence="2" key="1">
    <citation type="journal article" date="2014" name="Front. Microbiol.">
        <title>High frequency of phylogenetically diverse reductive dehalogenase-homologous genes in deep subseafloor sedimentary metagenomes.</title>
        <authorList>
            <person name="Kawai M."/>
            <person name="Futagami T."/>
            <person name="Toyoda A."/>
            <person name="Takaki Y."/>
            <person name="Nishi S."/>
            <person name="Hori S."/>
            <person name="Arai W."/>
            <person name="Tsubouchi T."/>
            <person name="Morono Y."/>
            <person name="Uchiyama I."/>
            <person name="Ito T."/>
            <person name="Fujiyama A."/>
            <person name="Inagaki F."/>
            <person name="Takami H."/>
        </authorList>
    </citation>
    <scope>NUCLEOTIDE SEQUENCE</scope>
    <source>
        <strain evidence="2">Expedition CK06-06</strain>
    </source>
</reference>
<evidence type="ECO:0000256" key="1">
    <source>
        <dbReference type="ARBA" id="ARBA00023277"/>
    </source>
</evidence>
<evidence type="ECO:0000313" key="2">
    <source>
        <dbReference type="EMBL" id="GAG07727.1"/>
    </source>
</evidence>